<evidence type="ECO:0000313" key="2">
    <source>
        <dbReference type="Proteomes" id="UP000324222"/>
    </source>
</evidence>
<accession>A0A5B7GFM7</accession>
<evidence type="ECO:0000313" key="1">
    <source>
        <dbReference type="EMBL" id="MPC56376.1"/>
    </source>
</evidence>
<dbReference type="Proteomes" id="UP000324222">
    <property type="component" value="Unassembled WGS sequence"/>
</dbReference>
<dbReference type="AlphaFoldDB" id="A0A5B7GFM7"/>
<reference evidence="1 2" key="1">
    <citation type="submission" date="2019-05" db="EMBL/GenBank/DDBJ databases">
        <title>Another draft genome of Portunus trituberculatus and its Hox gene families provides insights of decapod evolution.</title>
        <authorList>
            <person name="Jeong J.-H."/>
            <person name="Song I."/>
            <person name="Kim S."/>
            <person name="Choi T."/>
            <person name="Kim D."/>
            <person name="Ryu S."/>
            <person name="Kim W."/>
        </authorList>
    </citation>
    <scope>NUCLEOTIDE SEQUENCE [LARGE SCALE GENOMIC DNA]</scope>
    <source>
        <tissue evidence="1">Muscle</tissue>
    </source>
</reference>
<proteinExistence type="predicted"/>
<organism evidence="1 2">
    <name type="scientific">Portunus trituberculatus</name>
    <name type="common">Swimming crab</name>
    <name type="synonym">Neptunus trituberculatus</name>
    <dbReference type="NCBI Taxonomy" id="210409"/>
    <lineage>
        <taxon>Eukaryota</taxon>
        <taxon>Metazoa</taxon>
        <taxon>Ecdysozoa</taxon>
        <taxon>Arthropoda</taxon>
        <taxon>Crustacea</taxon>
        <taxon>Multicrustacea</taxon>
        <taxon>Malacostraca</taxon>
        <taxon>Eumalacostraca</taxon>
        <taxon>Eucarida</taxon>
        <taxon>Decapoda</taxon>
        <taxon>Pleocyemata</taxon>
        <taxon>Brachyura</taxon>
        <taxon>Eubrachyura</taxon>
        <taxon>Portunoidea</taxon>
        <taxon>Portunidae</taxon>
        <taxon>Portuninae</taxon>
        <taxon>Portunus</taxon>
    </lineage>
</organism>
<sequence length="142" mass="16320">MVGQLGWWFPAYMRMESMNIMPIVHQKSFHFTTFKLTSLRNSMRDARRVHLTSVRCLPPSSLHSSSSCPPSSLFYRLLQGVILSFSLVMDLLETLTNFVFGRQAPQRGESSTCRGGEKEERQTEGRCRQSWGLRFAALCCRH</sequence>
<name>A0A5B7GFM7_PORTR</name>
<keyword evidence="2" id="KW-1185">Reference proteome</keyword>
<protein>
    <submittedName>
        <fullName evidence="1">Uncharacterized protein</fullName>
    </submittedName>
</protein>
<gene>
    <name evidence="1" type="ORF">E2C01_050336</name>
</gene>
<comment type="caution">
    <text evidence="1">The sequence shown here is derived from an EMBL/GenBank/DDBJ whole genome shotgun (WGS) entry which is preliminary data.</text>
</comment>
<dbReference type="EMBL" id="VSRR010013891">
    <property type="protein sequence ID" value="MPC56376.1"/>
    <property type="molecule type" value="Genomic_DNA"/>
</dbReference>